<feature type="compositionally biased region" description="Basic and acidic residues" evidence="1">
    <location>
        <begin position="162"/>
        <end position="172"/>
    </location>
</feature>
<sequence>MDEPGRVGGPLIRPLSYYLQSPSPQVHLPPPAEFASRGRFRVPSYNHNSTEKLLLEADLLFNELQASSSSSDPSSPISYHVPSATRLLTKTRDPLPNAAAAASEPVATTKTKARKPAEATVTSTAAAPTKRQRVEQRAEDERYERVEVSELEQASAGQIAELSRDSDSDSDKKKKKTKERKSRAAEKNTKKDEKEKAKGKRARRSADEARQEDEEEEEEQPKRRRRIRQTGDKKAGQARPTTSSDGRWKSTACCPLGVCGEIRVR</sequence>
<evidence type="ECO:0000313" key="2">
    <source>
        <dbReference type="EMBL" id="ELR21877.1"/>
    </source>
</evidence>
<evidence type="ECO:0000313" key="3">
    <source>
        <dbReference type="Proteomes" id="UP000011083"/>
    </source>
</evidence>
<evidence type="ECO:0000256" key="1">
    <source>
        <dbReference type="SAM" id="MobiDB-lite"/>
    </source>
</evidence>
<organism evidence="2 3">
    <name type="scientific">Acanthamoeba castellanii (strain ATCC 30010 / Neff)</name>
    <dbReference type="NCBI Taxonomy" id="1257118"/>
    <lineage>
        <taxon>Eukaryota</taxon>
        <taxon>Amoebozoa</taxon>
        <taxon>Discosea</taxon>
        <taxon>Longamoebia</taxon>
        <taxon>Centramoebida</taxon>
        <taxon>Acanthamoebidae</taxon>
        <taxon>Acanthamoeba</taxon>
    </lineage>
</organism>
<feature type="region of interest" description="Disordered" evidence="1">
    <location>
        <begin position="65"/>
        <end position="253"/>
    </location>
</feature>
<gene>
    <name evidence="2" type="ORF">ACA1_337170</name>
</gene>
<proteinExistence type="predicted"/>
<dbReference type="EMBL" id="KB007896">
    <property type="protein sequence ID" value="ELR21877.1"/>
    <property type="molecule type" value="Genomic_DNA"/>
</dbReference>
<protein>
    <submittedName>
        <fullName evidence="2">Uncharacterized protein</fullName>
    </submittedName>
</protein>
<name>L8H9E7_ACACF</name>
<accession>L8H9E7</accession>
<dbReference type="AlphaFoldDB" id="L8H9E7"/>
<reference evidence="2 3" key="1">
    <citation type="journal article" date="2013" name="Genome Biol.">
        <title>Genome of Acanthamoeba castellanii highlights extensive lateral gene transfer and early evolution of tyrosine kinase signaling.</title>
        <authorList>
            <person name="Clarke M."/>
            <person name="Lohan A.J."/>
            <person name="Liu B."/>
            <person name="Lagkouvardos I."/>
            <person name="Roy S."/>
            <person name="Zafar N."/>
            <person name="Bertelli C."/>
            <person name="Schilde C."/>
            <person name="Kianianmomeni A."/>
            <person name="Burglin T.R."/>
            <person name="Frech C."/>
            <person name="Turcotte B."/>
            <person name="Kopec K.O."/>
            <person name="Synnott J.M."/>
            <person name="Choo C."/>
            <person name="Paponov I."/>
            <person name="Finkler A."/>
            <person name="Soon Heng Tan C."/>
            <person name="Hutchins A.P."/>
            <person name="Weinmeier T."/>
            <person name="Rattei T."/>
            <person name="Chu J.S."/>
            <person name="Gimenez G."/>
            <person name="Irimia M."/>
            <person name="Rigden D.J."/>
            <person name="Fitzpatrick D.A."/>
            <person name="Lorenzo-Morales J."/>
            <person name="Bateman A."/>
            <person name="Chiu C.H."/>
            <person name="Tang P."/>
            <person name="Hegemann P."/>
            <person name="Fromm H."/>
            <person name="Raoult D."/>
            <person name="Greub G."/>
            <person name="Miranda-Saavedra D."/>
            <person name="Chen N."/>
            <person name="Nash P."/>
            <person name="Ginger M.L."/>
            <person name="Horn M."/>
            <person name="Schaap P."/>
            <person name="Caler L."/>
            <person name="Loftus B."/>
        </authorList>
    </citation>
    <scope>NUCLEOTIDE SEQUENCE [LARGE SCALE GENOMIC DNA]</scope>
    <source>
        <strain evidence="2 3">Neff</strain>
    </source>
</reference>
<dbReference type="Proteomes" id="UP000011083">
    <property type="component" value="Unassembled WGS sequence"/>
</dbReference>
<dbReference type="KEGG" id="acan:ACA1_337170"/>
<feature type="compositionally biased region" description="Basic and acidic residues" evidence="1">
    <location>
        <begin position="182"/>
        <end position="196"/>
    </location>
</feature>
<dbReference type="VEuPathDB" id="AmoebaDB:ACA1_337170"/>
<feature type="compositionally biased region" description="Basic and acidic residues" evidence="1">
    <location>
        <begin position="132"/>
        <end position="148"/>
    </location>
</feature>
<feature type="compositionally biased region" description="Low complexity" evidence="1">
    <location>
        <begin position="65"/>
        <end position="78"/>
    </location>
</feature>
<dbReference type="RefSeq" id="XP_004347709.1">
    <property type="nucleotide sequence ID" value="XM_004347659.1"/>
</dbReference>
<keyword evidence="3" id="KW-1185">Reference proteome</keyword>
<feature type="compositionally biased region" description="Acidic residues" evidence="1">
    <location>
        <begin position="210"/>
        <end position="219"/>
    </location>
</feature>
<dbReference type="GeneID" id="14922792"/>